<gene>
    <name evidence="1" type="ORF">LARSCL_LOCUS4855</name>
</gene>
<keyword evidence="2" id="KW-1185">Reference proteome</keyword>
<name>A0AAV1ZH49_9ARAC</name>
<dbReference type="EMBL" id="CAXIEN010000042">
    <property type="protein sequence ID" value="CAL1269649.1"/>
    <property type="molecule type" value="Genomic_DNA"/>
</dbReference>
<protein>
    <recommendedName>
        <fullName evidence="3">Ribosomal protein L23</fullName>
    </recommendedName>
</protein>
<evidence type="ECO:0000313" key="2">
    <source>
        <dbReference type="Proteomes" id="UP001497382"/>
    </source>
</evidence>
<sequence length="73" mass="8500">MVETSFRFKNSAYTYFSMFASQSVGDKYSPTKMFHLIKKNLMVLINNPSRLLTGGRRTKEKNKEHYGIFRISG</sequence>
<evidence type="ECO:0008006" key="3">
    <source>
        <dbReference type="Google" id="ProtNLM"/>
    </source>
</evidence>
<feature type="non-terminal residue" evidence="1">
    <location>
        <position position="73"/>
    </location>
</feature>
<organism evidence="1 2">
    <name type="scientific">Larinioides sclopetarius</name>
    <dbReference type="NCBI Taxonomy" id="280406"/>
    <lineage>
        <taxon>Eukaryota</taxon>
        <taxon>Metazoa</taxon>
        <taxon>Ecdysozoa</taxon>
        <taxon>Arthropoda</taxon>
        <taxon>Chelicerata</taxon>
        <taxon>Arachnida</taxon>
        <taxon>Araneae</taxon>
        <taxon>Araneomorphae</taxon>
        <taxon>Entelegynae</taxon>
        <taxon>Araneoidea</taxon>
        <taxon>Araneidae</taxon>
        <taxon>Larinioides</taxon>
    </lineage>
</organism>
<accession>A0AAV1ZH49</accession>
<evidence type="ECO:0000313" key="1">
    <source>
        <dbReference type="EMBL" id="CAL1269649.1"/>
    </source>
</evidence>
<proteinExistence type="predicted"/>
<reference evidence="1 2" key="1">
    <citation type="submission" date="2024-04" db="EMBL/GenBank/DDBJ databases">
        <authorList>
            <person name="Rising A."/>
            <person name="Reimegard J."/>
            <person name="Sonavane S."/>
            <person name="Akerstrom W."/>
            <person name="Nylinder S."/>
            <person name="Hedman E."/>
            <person name="Kallberg Y."/>
        </authorList>
    </citation>
    <scope>NUCLEOTIDE SEQUENCE [LARGE SCALE GENOMIC DNA]</scope>
</reference>
<dbReference type="AlphaFoldDB" id="A0AAV1ZH49"/>
<comment type="caution">
    <text evidence="1">The sequence shown here is derived from an EMBL/GenBank/DDBJ whole genome shotgun (WGS) entry which is preliminary data.</text>
</comment>
<dbReference type="Proteomes" id="UP001497382">
    <property type="component" value="Unassembled WGS sequence"/>
</dbReference>